<evidence type="ECO:0000259" key="2">
    <source>
        <dbReference type="PROSITE" id="PS50908"/>
    </source>
</evidence>
<accession>A0A8J4PME1</accession>
<dbReference type="OrthoDB" id="277175at2759"/>
<sequence>MTEERDMEIEALGAIYMDSFNLIDQESIQITLLPNPGQDEPNYVGVILDIKFTPDYPNEVPIIKLTPQLDLTNEQLEEIKELVTTQANENIGTSMIFILTSVIKEWLDNNNHEPKEESEEESEEEEEEEEEEEPVFEGTQCTMETFNAWRKKFNEEFRPVKKETKSTKLTGRQLFEYDATLSISDSKLMEEGEETSNISAASIKPKIEEVAQQVDWSLFADDDVPEDFDDEDDE</sequence>
<evidence type="ECO:0000313" key="3">
    <source>
        <dbReference type="EMBL" id="KAF2069713.1"/>
    </source>
</evidence>
<reference evidence="3" key="1">
    <citation type="submission" date="2020-01" db="EMBL/GenBank/DDBJ databases">
        <title>Development of genomics and gene disruption for Polysphondylium violaceum indicates a role for the polyketide synthase stlB in stalk morphogenesis.</title>
        <authorList>
            <person name="Narita B."/>
            <person name="Kawabe Y."/>
            <person name="Kin K."/>
            <person name="Saito T."/>
            <person name="Gibbs R."/>
            <person name="Kuspa A."/>
            <person name="Muzny D."/>
            <person name="Queller D."/>
            <person name="Richards S."/>
            <person name="Strassman J."/>
            <person name="Sucgang R."/>
            <person name="Worley K."/>
            <person name="Schaap P."/>
        </authorList>
    </citation>
    <scope>NUCLEOTIDE SEQUENCE</scope>
    <source>
        <strain evidence="3">QSvi11</strain>
    </source>
</reference>
<dbReference type="SMART" id="SM00591">
    <property type="entry name" value="RWD"/>
    <property type="match status" value="1"/>
</dbReference>
<evidence type="ECO:0000313" key="4">
    <source>
        <dbReference type="Proteomes" id="UP000695562"/>
    </source>
</evidence>
<dbReference type="FunFam" id="3.10.110.10:FF:000050">
    <property type="entry name" value="eIF-2-alpha kinase GCN2"/>
    <property type="match status" value="1"/>
</dbReference>
<dbReference type="AlphaFoldDB" id="A0A8J4PME1"/>
<name>A0A8J4PME1_9MYCE</name>
<dbReference type="GO" id="GO:0051246">
    <property type="term" value="P:regulation of protein metabolic process"/>
    <property type="evidence" value="ECO:0007669"/>
    <property type="project" value="UniProtKB-ARBA"/>
</dbReference>
<dbReference type="SUPFAM" id="SSF54495">
    <property type="entry name" value="UBC-like"/>
    <property type="match status" value="1"/>
</dbReference>
<dbReference type="GO" id="GO:0033554">
    <property type="term" value="P:cellular response to stress"/>
    <property type="evidence" value="ECO:0007669"/>
    <property type="project" value="UniProtKB-ARBA"/>
</dbReference>
<dbReference type="Gene3D" id="3.10.110.10">
    <property type="entry name" value="Ubiquitin Conjugating Enzyme"/>
    <property type="match status" value="1"/>
</dbReference>
<dbReference type="EMBL" id="AJWJ01000609">
    <property type="protein sequence ID" value="KAF2069713.1"/>
    <property type="molecule type" value="Genomic_DNA"/>
</dbReference>
<gene>
    <name evidence="3" type="ORF">CYY_008969</name>
</gene>
<feature type="domain" description="RWD" evidence="2">
    <location>
        <begin position="7"/>
        <end position="110"/>
    </location>
</feature>
<dbReference type="InterPro" id="IPR006575">
    <property type="entry name" value="RWD_dom"/>
</dbReference>
<feature type="region of interest" description="Disordered" evidence="1">
    <location>
        <begin position="111"/>
        <end position="137"/>
    </location>
</feature>
<dbReference type="Proteomes" id="UP000695562">
    <property type="component" value="Unassembled WGS sequence"/>
</dbReference>
<dbReference type="CDD" id="cd23823">
    <property type="entry name" value="RWD_GCN2"/>
    <property type="match status" value="1"/>
</dbReference>
<dbReference type="PANTHER" id="PTHR12292">
    <property type="entry name" value="RWD DOMAIN-CONTAINING PROTEIN"/>
    <property type="match status" value="1"/>
</dbReference>
<evidence type="ECO:0000256" key="1">
    <source>
        <dbReference type="SAM" id="MobiDB-lite"/>
    </source>
</evidence>
<dbReference type="Pfam" id="PF05773">
    <property type="entry name" value="RWD"/>
    <property type="match status" value="1"/>
</dbReference>
<proteinExistence type="predicted"/>
<dbReference type="InterPro" id="IPR040213">
    <property type="entry name" value="GIR2-like"/>
</dbReference>
<dbReference type="GO" id="GO:0010468">
    <property type="term" value="P:regulation of gene expression"/>
    <property type="evidence" value="ECO:0007669"/>
    <property type="project" value="UniProtKB-ARBA"/>
</dbReference>
<organism evidence="3 4">
    <name type="scientific">Polysphondylium violaceum</name>
    <dbReference type="NCBI Taxonomy" id="133409"/>
    <lineage>
        <taxon>Eukaryota</taxon>
        <taxon>Amoebozoa</taxon>
        <taxon>Evosea</taxon>
        <taxon>Eumycetozoa</taxon>
        <taxon>Dictyostelia</taxon>
        <taxon>Dictyosteliales</taxon>
        <taxon>Dictyosteliaceae</taxon>
        <taxon>Polysphondylium</taxon>
    </lineage>
</organism>
<dbReference type="GO" id="GO:0009893">
    <property type="term" value="P:positive regulation of metabolic process"/>
    <property type="evidence" value="ECO:0007669"/>
    <property type="project" value="UniProtKB-ARBA"/>
</dbReference>
<dbReference type="PROSITE" id="PS50908">
    <property type="entry name" value="RWD"/>
    <property type="match status" value="1"/>
</dbReference>
<protein>
    <recommendedName>
        <fullName evidence="2">RWD domain-containing protein</fullName>
    </recommendedName>
</protein>
<dbReference type="InterPro" id="IPR016135">
    <property type="entry name" value="UBQ-conjugating_enzyme/RWD"/>
</dbReference>
<comment type="caution">
    <text evidence="3">The sequence shown here is derived from an EMBL/GenBank/DDBJ whole genome shotgun (WGS) entry which is preliminary data.</text>
</comment>
<keyword evidence="4" id="KW-1185">Reference proteome</keyword>
<feature type="compositionally biased region" description="Acidic residues" evidence="1">
    <location>
        <begin position="116"/>
        <end position="135"/>
    </location>
</feature>